<dbReference type="InterPro" id="IPR001119">
    <property type="entry name" value="SLH_dom"/>
</dbReference>
<dbReference type="EMBL" id="VJMZ01000001">
    <property type="protein sequence ID" value="TRM10643.1"/>
    <property type="molecule type" value="Genomic_DNA"/>
</dbReference>
<dbReference type="RefSeq" id="WP_142789922.1">
    <property type="nucleotide sequence ID" value="NZ_VJMZ01000001.1"/>
</dbReference>
<evidence type="ECO:0000259" key="2">
    <source>
        <dbReference type="PROSITE" id="PS51272"/>
    </source>
</evidence>
<gene>
    <name evidence="3" type="ORF">FH966_02285</name>
</gene>
<sequence>MTRQRMKGILFTQAAVLVLWAVAFGIPGKAEASENVHNQFQVSEGVNYKDIRISNSSDNQALRVTEIDTSDKNTSVEIGFPEGLNKLLTTTSLALNYHSNDHRVVSAMNASFYHVGPRIPMYLISKDNKLTFGGQQVSDDRNNYVNEPIAFGINEHGNGMIDDYQLELNYTYQGEKFELATANRARLEDSVTLYTSAFGGRTTSTNEYGTEVVVATQRKPVLEFGSAYRGKVAAVRPYGETKSSEIPENGFVLSGHGKGLEQLADMEIGDEVSFEVDIDDKWKDSSFMMASGPMLVKDGQVNLSMNPDSRRARMKAPRTAIAIDESGEKVFFITADGRQSGYAKGMTLSELAAYAVQLGADRALNLDGGGSTTMTVRYPGYDSVKVANRPSDGRQRGVSSVLMAVSTAEKPYYLYTDVNLDTTHADGIEWLTGQGIQGYEDGSFGVAKKLTRPHAAIMFTSVLGLDKPDKSAVTDYFDDIEPDDQYAAYIAAAGQAEIFNGSDGRYMPEKKLTRQQMASTLVSAFELESKGEDVDINLSNVAPSHRDSVQTLANLGITNQLEDFRPNEAVTRGQFATFLFKSEQN</sequence>
<accession>A0A549YFI5</accession>
<name>A0A549YFI5_9BACI</name>
<dbReference type="PANTHER" id="PTHR40446:SF2">
    <property type="entry name" value="N-ACETYLGLUCOSAMINE-1-PHOSPHODIESTER ALPHA-N-ACETYLGLUCOSAMINIDASE"/>
    <property type="match status" value="1"/>
</dbReference>
<evidence type="ECO:0000313" key="4">
    <source>
        <dbReference type="Proteomes" id="UP000319280"/>
    </source>
</evidence>
<evidence type="ECO:0000313" key="3">
    <source>
        <dbReference type="EMBL" id="TRM10643.1"/>
    </source>
</evidence>
<dbReference type="Pfam" id="PF00395">
    <property type="entry name" value="SLH"/>
    <property type="match status" value="2"/>
</dbReference>
<dbReference type="AlphaFoldDB" id="A0A549YFI5"/>
<proteinExistence type="predicted"/>
<feature type="domain" description="SLH" evidence="2">
    <location>
        <begin position="473"/>
        <end position="535"/>
    </location>
</feature>
<dbReference type="PROSITE" id="PS51272">
    <property type="entry name" value="SLH"/>
    <property type="match status" value="2"/>
</dbReference>
<comment type="caution">
    <text evidence="3">The sequence shown here is derived from an EMBL/GenBank/DDBJ whole genome shotgun (WGS) entry which is preliminary data.</text>
</comment>
<dbReference type="PANTHER" id="PTHR40446">
    <property type="entry name" value="N-ACETYLGLUCOSAMINE-1-PHOSPHODIESTER ALPHA-N-ACETYLGLUCOSAMINIDASE"/>
    <property type="match status" value="1"/>
</dbReference>
<dbReference type="Pfam" id="PF09992">
    <property type="entry name" value="NAGPA"/>
    <property type="match status" value="1"/>
</dbReference>
<organism evidence="3 4">
    <name type="scientific">Lentibacillus cibarius</name>
    <dbReference type="NCBI Taxonomy" id="2583219"/>
    <lineage>
        <taxon>Bacteria</taxon>
        <taxon>Bacillati</taxon>
        <taxon>Bacillota</taxon>
        <taxon>Bacilli</taxon>
        <taxon>Bacillales</taxon>
        <taxon>Bacillaceae</taxon>
        <taxon>Lentibacillus</taxon>
    </lineage>
</organism>
<dbReference type="InterPro" id="IPR018711">
    <property type="entry name" value="NAGPA"/>
</dbReference>
<keyword evidence="1" id="KW-0732">Signal</keyword>
<dbReference type="Proteomes" id="UP000319280">
    <property type="component" value="Unassembled WGS sequence"/>
</dbReference>
<feature type="domain" description="SLH" evidence="2">
    <location>
        <begin position="536"/>
        <end position="585"/>
    </location>
</feature>
<evidence type="ECO:0000256" key="1">
    <source>
        <dbReference type="ARBA" id="ARBA00022729"/>
    </source>
</evidence>
<protein>
    <recommendedName>
        <fullName evidence="2">SLH domain-containing protein</fullName>
    </recommendedName>
</protein>
<reference evidence="3 4" key="1">
    <citation type="submission" date="2019-07" db="EMBL/GenBank/DDBJ databases">
        <title>Genomic analysis of Lentibacillus sp. NKC851-2.</title>
        <authorList>
            <person name="Oh Y.J."/>
        </authorList>
    </citation>
    <scope>NUCLEOTIDE SEQUENCE [LARGE SCALE GENOMIC DNA]</scope>
    <source>
        <strain evidence="3 4">NKC851-2</strain>
    </source>
</reference>
<keyword evidence="4" id="KW-1185">Reference proteome</keyword>